<dbReference type="InterPro" id="IPR000160">
    <property type="entry name" value="GGDEF_dom"/>
</dbReference>
<dbReference type="PANTHER" id="PTHR45138">
    <property type="entry name" value="REGULATORY COMPONENTS OF SENSORY TRANSDUCTION SYSTEM"/>
    <property type="match status" value="1"/>
</dbReference>
<keyword evidence="3" id="KW-0472">Membrane</keyword>
<dbReference type="InterPro" id="IPR050469">
    <property type="entry name" value="Diguanylate_Cyclase"/>
</dbReference>
<dbReference type="RefSeq" id="WP_337106969.1">
    <property type="nucleotide sequence ID" value="NZ_JAPYKS010000010.1"/>
</dbReference>
<reference evidence="5 6" key="1">
    <citation type="submission" date="2022-12" db="EMBL/GenBank/DDBJ databases">
        <authorList>
            <person name="Muema E."/>
        </authorList>
    </citation>
    <scope>NUCLEOTIDE SEQUENCE [LARGE SCALE GENOMIC DNA]</scope>
    <source>
        <strain evidence="6">1326</strain>
    </source>
</reference>
<dbReference type="InterPro" id="IPR043128">
    <property type="entry name" value="Rev_trsase/Diguanyl_cyclase"/>
</dbReference>
<feature type="transmembrane region" description="Helical" evidence="3">
    <location>
        <begin position="75"/>
        <end position="95"/>
    </location>
</feature>
<feature type="transmembrane region" description="Helical" evidence="3">
    <location>
        <begin position="42"/>
        <end position="63"/>
    </location>
</feature>
<organism evidence="5 6">
    <name type="scientific">Mesorhizobium salmacidum</name>
    <dbReference type="NCBI Taxonomy" id="3015171"/>
    <lineage>
        <taxon>Bacteria</taxon>
        <taxon>Pseudomonadati</taxon>
        <taxon>Pseudomonadota</taxon>
        <taxon>Alphaproteobacteria</taxon>
        <taxon>Hyphomicrobiales</taxon>
        <taxon>Phyllobacteriaceae</taxon>
        <taxon>Mesorhizobium</taxon>
    </lineage>
</organism>
<dbReference type="EC" id="2.7.7.65" evidence="1"/>
<feature type="transmembrane region" description="Helical" evidence="3">
    <location>
        <begin position="12"/>
        <end position="35"/>
    </location>
</feature>
<evidence type="ECO:0000256" key="2">
    <source>
        <dbReference type="ARBA" id="ARBA00034247"/>
    </source>
</evidence>
<dbReference type="SMART" id="SM00267">
    <property type="entry name" value="GGDEF"/>
    <property type="match status" value="1"/>
</dbReference>
<comment type="caution">
    <text evidence="5">The sequence shown here is derived from an EMBL/GenBank/DDBJ whole genome shotgun (WGS) entry which is preliminary data.</text>
</comment>
<dbReference type="SUPFAM" id="SSF55073">
    <property type="entry name" value="Nucleotide cyclase"/>
    <property type="match status" value="1"/>
</dbReference>
<dbReference type="PANTHER" id="PTHR45138:SF9">
    <property type="entry name" value="DIGUANYLATE CYCLASE DGCM-RELATED"/>
    <property type="match status" value="1"/>
</dbReference>
<proteinExistence type="predicted"/>
<dbReference type="Proteomes" id="UP001387293">
    <property type="component" value="Unassembled WGS sequence"/>
</dbReference>
<feature type="transmembrane region" description="Helical" evidence="3">
    <location>
        <begin position="102"/>
        <end position="121"/>
    </location>
</feature>
<gene>
    <name evidence="5" type="ORF">O7A60_14995</name>
</gene>
<evidence type="ECO:0000313" key="5">
    <source>
        <dbReference type="EMBL" id="MEI9410074.1"/>
    </source>
</evidence>
<dbReference type="Pfam" id="PF00990">
    <property type="entry name" value="GGDEF"/>
    <property type="match status" value="1"/>
</dbReference>
<evidence type="ECO:0000259" key="4">
    <source>
        <dbReference type="PROSITE" id="PS50887"/>
    </source>
</evidence>
<name>A0ABU8KZA8_9HYPH</name>
<dbReference type="NCBIfam" id="TIGR00254">
    <property type="entry name" value="GGDEF"/>
    <property type="match status" value="1"/>
</dbReference>
<accession>A0ABU8KZA8</accession>
<feature type="transmembrane region" description="Helical" evidence="3">
    <location>
        <begin position="127"/>
        <end position="147"/>
    </location>
</feature>
<evidence type="ECO:0000313" key="6">
    <source>
        <dbReference type="Proteomes" id="UP001387293"/>
    </source>
</evidence>
<keyword evidence="3" id="KW-1133">Transmembrane helix</keyword>
<sequence>MLERPPPDMLDFSSLLLAAALSGVCLSVTMFAIWATAPRARFVLTVACGILVLVAHVILFWHYTREPDPLLCQVALALLSLGFLIICISAMQYLGMPDHRRAIAPTFAAMAIGAAVTFMGLDGIGFVITYATVTALLSTIGAMFWINGSHDRRILLVVSFLSGTCALSFALCGVVLMTKGQWTLGVAPDNWAERLNSVVAVACMTGLGALTLSLHHLQAQIELKAETMTDPLTGLMNRRGLMSLYGECTFGPFMAIVMFDLDHFKRTNDIYGHPVGDQVLCRFAAVIRKYARTGVDAFRLGGEEFAIVMSRMTEERAYDLASKIGVAFGTEIVPTPLGPLRSTVSGGIGFGEADGSTLDEVLARADSMLYAAKRAGRNCVISRKGMDKADPVKPALRSA</sequence>
<dbReference type="Gene3D" id="3.30.70.270">
    <property type="match status" value="1"/>
</dbReference>
<comment type="catalytic activity">
    <reaction evidence="2">
        <text>2 GTP = 3',3'-c-di-GMP + 2 diphosphate</text>
        <dbReference type="Rhea" id="RHEA:24898"/>
        <dbReference type="ChEBI" id="CHEBI:33019"/>
        <dbReference type="ChEBI" id="CHEBI:37565"/>
        <dbReference type="ChEBI" id="CHEBI:58805"/>
        <dbReference type="EC" id="2.7.7.65"/>
    </reaction>
</comment>
<dbReference type="CDD" id="cd01949">
    <property type="entry name" value="GGDEF"/>
    <property type="match status" value="1"/>
</dbReference>
<feature type="domain" description="GGDEF" evidence="4">
    <location>
        <begin position="252"/>
        <end position="385"/>
    </location>
</feature>
<protein>
    <recommendedName>
        <fullName evidence="1">diguanylate cyclase</fullName>
        <ecNumber evidence="1">2.7.7.65</ecNumber>
    </recommendedName>
</protein>
<evidence type="ECO:0000256" key="3">
    <source>
        <dbReference type="SAM" id="Phobius"/>
    </source>
</evidence>
<dbReference type="PROSITE" id="PS50887">
    <property type="entry name" value="GGDEF"/>
    <property type="match status" value="1"/>
</dbReference>
<feature type="transmembrane region" description="Helical" evidence="3">
    <location>
        <begin position="154"/>
        <end position="177"/>
    </location>
</feature>
<keyword evidence="3" id="KW-0812">Transmembrane</keyword>
<feature type="transmembrane region" description="Helical" evidence="3">
    <location>
        <begin position="197"/>
        <end position="214"/>
    </location>
</feature>
<keyword evidence="6" id="KW-1185">Reference proteome</keyword>
<evidence type="ECO:0000256" key="1">
    <source>
        <dbReference type="ARBA" id="ARBA00012528"/>
    </source>
</evidence>
<dbReference type="InterPro" id="IPR029787">
    <property type="entry name" value="Nucleotide_cyclase"/>
</dbReference>
<dbReference type="EMBL" id="JAPYKS010000010">
    <property type="protein sequence ID" value="MEI9410074.1"/>
    <property type="molecule type" value="Genomic_DNA"/>
</dbReference>